<dbReference type="EMBL" id="CP022386">
    <property type="protein sequence ID" value="ATA87874.1"/>
    <property type="molecule type" value="Genomic_DNA"/>
</dbReference>
<dbReference type="OrthoDB" id="1151243at2"/>
<dbReference type="AlphaFoldDB" id="A0A250FS13"/>
<reference evidence="2" key="1">
    <citation type="submission" date="2017-06" db="EMBL/GenBank/DDBJ databases">
        <title>Capnocytophaga spp. assemblies.</title>
        <authorList>
            <person name="Gulvik C.A."/>
        </authorList>
    </citation>
    <scope>NUCLEOTIDE SEQUENCE [LARGE SCALE GENOMIC DNA]</scope>
    <source>
        <strain evidence="2">H1496</strain>
    </source>
</reference>
<dbReference type="RefSeq" id="WP_095911070.1">
    <property type="nucleotide sequence ID" value="NZ_CP022386.1"/>
</dbReference>
<dbReference type="KEGG" id="cgh:CGC50_12495"/>
<name>A0A250FS13_9FLAO</name>
<accession>A0A250FS13</accession>
<proteinExistence type="predicted"/>
<evidence type="ECO:0000313" key="2">
    <source>
        <dbReference type="Proteomes" id="UP000217250"/>
    </source>
</evidence>
<organism evidence="1 2">
    <name type="scientific">Capnocytophaga gingivalis</name>
    <dbReference type="NCBI Taxonomy" id="1017"/>
    <lineage>
        <taxon>Bacteria</taxon>
        <taxon>Pseudomonadati</taxon>
        <taxon>Bacteroidota</taxon>
        <taxon>Flavobacteriia</taxon>
        <taxon>Flavobacteriales</taxon>
        <taxon>Flavobacteriaceae</taxon>
        <taxon>Capnocytophaga</taxon>
    </lineage>
</organism>
<gene>
    <name evidence="1" type="ORF">CGC50_12495</name>
</gene>
<sequence>MKPSKKLIEKIIADNDFSLDIAKALKKRQYAIINRAKRKSELLLLSACIKVYKEYGLSEEDIYAKDEENDS</sequence>
<dbReference type="Proteomes" id="UP000217250">
    <property type="component" value="Chromosome"/>
</dbReference>
<protein>
    <submittedName>
        <fullName evidence="1">Uncharacterized protein</fullName>
    </submittedName>
</protein>
<dbReference type="GeneID" id="84809355"/>
<evidence type="ECO:0000313" key="1">
    <source>
        <dbReference type="EMBL" id="ATA87874.1"/>
    </source>
</evidence>